<dbReference type="InterPro" id="IPR029017">
    <property type="entry name" value="Enolase-like_N"/>
</dbReference>
<dbReference type="SFLD" id="SFLDS00001">
    <property type="entry name" value="Enolase"/>
    <property type="match status" value="1"/>
</dbReference>
<evidence type="ECO:0000256" key="1">
    <source>
        <dbReference type="ARBA" id="ARBA00008031"/>
    </source>
</evidence>
<dbReference type="InterPro" id="IPR013341">
    <property type="entry name" value="Mandelate_racemase_N_dom"/>
</dbReference>
<dbReference type="InterPro" id="IPR034593">
    <property type="entry name" value="DgoD-like"/>
</dbReference>
<dbReference type="InterPro" id="IPR029065">
    <property type="entry name" value="Enolase_C-like"/>
</dbReference>
<dbReference type="SFLD" id="SFLDG00180">
    <property type="entry name" value="muconate_cycloisomerase"/>
    <property type="match status" value="1"/>
</dbReference>
<feature type="active site" description="Proton acceptor; specific for (R)-substrate epimerization" evidence="5">
    <location>
        <position position="156"/>
    </location>
</feature>
<keyword evidence="4 7" id="KW-0413">Isomerase</keyword>
<dbReference type="SUPFAM" id="SSF51604">
    <property type="entry name" value="Enolase C-terminal domain-like"/>
    <property type="match status" value="1"/>
</dbReference>
<dbReference type="PROSITE" id="PS00909">
    <property type="entry name" value="MR_MLE_2"/>
    <property type="match status" value="1"/>
</dbReference>
<dbReference type="Gene3D" id="3.30.390.10">
    <property type="entry name" value="Enolase-like, N-terminal domain"/>
    <property type="match status" value="1"/>
</dbReference>
<dbReference type="Pfam" id="PF13378">
    <property type="entry name" value="MR_MLE_C"/>
    <property type="match status" value="1"/>
</dbReference>
<dbReference type="RefSeq" id="WP_054588091.1">
    <property type="nucleotide sequence ID" value="NZ_CP012700.1"/>
</dbReference>
<accession>A0A0N9UVA3</accession>
<comment type="similarity">
    <text evidence="1 7">Belongs to the mandelate racemase/muconate lactonizing enzyme family.</text>
</comment>
<dbReference type="PANTHER" id="PTHR48080:SF3">
    <property type="entry name" value="ENOLASE SUPERFAMILY MEMBER DDB_G0284701"/>
    <property type="match status" value="1"/>
</dbReference>
<evidence type="ECO:0000256" key="3">
    <source>
        <dbReference type="ARBA" id="ARBA00022842"/>
    </source>
</evidence>
<dbReference type="CDD" id="cd03319">
    <property type="entry name" value="L-Ala-DL-Glu_epimerase"/>
    <property type="match status" value="1"/>
</dbReference>
<dbReference type="AlphaFoldDB" id="A0A0N9UVA3"/>
<dbReference type="InterPro" id="IPR036849">
    <property type="entry name" value="Enolase-like_C_sf"/>
</dbReference>
<gene>
    <name evidence="9" type="ORF">AN936_10490</name>
</gene>
<dbReference type="GO" id="GO:0000287">
    <property type="term" value="F:magnesium ion binding"/>
    <property type="evidence" value="ECO:0007669"/>
    <property type="project" value="UniProtKB-ARBA"/>
</dbReference>
<evidence type="ECO:0000256" key="2">
    <source>
        <dbReference type="ARBA" id="ARBA00022723"/>
    </source>
</evidence>
<evidence type="ECO:0000256" key="6">
    <source>
        <dbReference type="PIRSR" id="PIRSR634603-3"/>
    </source>
</evidence>
<dbReference type="InterPro" id="IPR034603">
    <property type="entry name" value="Dipeptide_epimerase"/>
</dbReference>
<dbReference type="Pfam" id="PF02746">
    <property type="entry name" value="MR_MLE_N"/>
    <property type="match status" value="1"/>
</dbReference>
<keyword evidence="3 6" id="KW-0460">Magnesium</keyword>
<name>A0A0N9UVA3_SPHMC</name>
<feature type="binding site" evidence="6">
    <location>
        <position position="232"/>
    </location>
    <ligand>
        <name>Mg(2+)</name>
        <dbReference type="ChEBI" id="CHEBI:18420"/>
    </ligand>
</feature>
<dbReference type="InterPro" id="IPR018110">
    <property type="entry name" value="Mandel_Rmase/mucon_lact_enz_CS"/>
</dbReference>
<dbReference type="PANTHER" id="PTHR48080">
    <property type="entry name" value="D-GALACTONATE DEHYDRATASE-RELATED"/>
    <property type="match status" value="1"/>
</dbReference>
<feature type="binding site" evidence="6">
    <location>
        <position position="209"/>
    </location>
    <ligand>
        <name>Mg(2+)</name>
        <dbReference type="ChEBI" id="CHEBI:18420"/>
    </ligand>
</feature>
<dbReference type="SUPFAM" id="SSF54826">
    <property type="entry name" value="Enolase N-terminal domain-like"/>
    <property type="match status" value="1"/>
</dbReference>
<protein>
    <recommendedName>
        <fullName evidence="7">Dipeptide epimerase</fullName>
        <ecNumber evidence="7">5.1.1.-</ecNumber>
    </recommendedName>
</protein>
<dbReference type="GO" id="GO:0009063">
    <property type="term" value="P:amino acid catabolic process"/>
    <property type="evidence" value="ECO:0007669"/>
    <property type="project" value="InterPro"/>
</dbReference>
<evidence type="ECO:0000256" key="5">
    <source>
        <dbReference type="PIRSR" id="PIRSR634603-1"/>
    </source>
</evidence>
<dbReference type="InterPro" id="IPR013342">
    <property type="entry name" value="Mandelate_racemase_C"/>
</dbReference>
<organism evidence="9 10">
    <name type="scientific">Sphingopyxis macrogoltabida</name>
    <name type="common">Sphingomonas macrogoltabidus</name>
    <dbReference type="NCBI Taxonomy" id="33050"/>
    <lineage>
        <taxon>Bacteria</taxon>
        <taxon>Pseudomonadati</taxon>
        <taxon>Pseudomonadota</taxon>
        <taxon>Alphaproteobacteria</taxon>
        <taxon>Sphingomonadales</taxon>
        <taxon>Sphingomonadaceae</taxon>
        <taxon>Sphingopyxis</taxon>
    </lineage>
</organism>
<dbReference type="SMART" id="SM00922">
    <property type="entry name" value="MR_MLE"/>
    <property type="match status" value="1"/>
</dbReference>
<dbReference type="OrthoDB" id="9782675at2"/>
<feature type="domain" description="Mandelate racemase/muconate lactonizing enzyme C-terminal" evidence="8">
    <location>
        <begin position="137"/>
        <end position="230"/>
    </location>
</feature>
<feature type="binding site" evidence="6">
    <location>
        <position position="183"/>
    </location>
    <ligand>
        <name>Mg(2+)</name>
        <dbReference type="ChEBI" id="CHEBI:18420"/>
    </ligand>
</feature>
<keyword evidence="2 6" id="KW-0479">Metal-binding</keyword>
<feature type="active site" description="Proton acceptor; specific for (S)-substrate epimerization" evidence="5">
    <location>
        <position position="254"/>
    </location>
</feature>
<dbReference type="Gene3D" id="3.20.20.120">
    <property type="entry name" value="Enolase-like C-terminal domain"/>
    <property type="match status" value="1"/>
</dbReference>
<evidence type="ECO:0000256" key="4">
    <source>
        <dbReference type="ARBA" id="ARBA00023235"/>
    </source>
</evidence>
<dbReference type="EC" id="5.1.1.-" evidence="7"/>
<reference evidence="9 10" key="1">
    <citation type="journal article" date="2015" name="Genome Announc.">
        <title>Complete Genome Sequence of Polypropylene Glycol- and Polyethylene Glycol-Degrading Sphingopyxis macrogoltabida Strain EY-1.</title>
        <authorList>
            <person name="Ohtsubo Y."/>
            <person name="Nagata Y."/>
            <person name="Numata M."/>
            <person name="Tsuchikane K."/>
            <person name="Hosoyama A."/>
            <person name="Yamazoe A."/>
            <person name="Tsuda M."/>
            <person name="Fujita N."/>
            <person name="Kawai F."/>
        </authorList>
    </citation>
    <scope>NUCLEOTIDE SEQUENCE [LARGE SCALE GENOMIC DNA]</scope>
    <source>
        <strain evidence="9 10">EY-1</strain>
    </source>
</reference>
<dbReference type="PATRIC" id="fig|33050.5.peg.2167"/>
<dbReference type="KEGG" id="smag:AN936_10490"/>
<dbReference type="GO" id="GO:0016855">
    <property type="term" value="F:racemase and epimerase activity, acting on amino acids and derivatives"/>
    <property type="evidence" value="ECO:0007669"/>
    <property type="project" value="UniProtKB-UniRule"/>
</dbReference>
<dbReference type="Proteomes" id="UP000058074">
    <property type="component" value="Chromosome"/>
</dbReference>
<evidence type="ECO:0000256" key="7">
    <source>
        <dbReference type="RuleBase" id="RU366006"/>
    </source>
</evidence>
<dbReference type="EMBL" id="CP012700">
    <property type="protein sequence ID" value="ALH80783.1"/>
    <property type="molecule type" value="Genomic_DNA"/>
</dbReference>
<evidence type="ECO:0000313" key="9">
    <source>
        <dbReference type="EMBL" id="ALH80783.1"/>
    </source>
</evidence>
<evidence type="ECO:0000313" key="10">
    <source>
        <dbReference type="Proteomes" id="UP000058074"/>
    </source>
</evidence>
<proteinExistence type="inferred from homology"/>
<evidence type="ECO:0000259" key="8">
    <source>
        <dbReference type="SMART" id="SM00922"/>
    </source>
</evidence>
<sequence>MTTQSVRNLALDLRVERFPYHRPFRISGHVFTETELLVAEISDGTHSGRGEGAGVYYLGDDIAHMTSEAERVRGAIESGATREDLQQLLPPGGARNALDCAYWDLEAKQAGRPVWDLAGLDAPKPLRSTMTLGADRPELMVEGMLAFDPETPIKVKLTGDVEEDIARVIAIRSARPDAWIGVDANQGYSIETLPGLLPTLVANGVSLLEQPLRRGREADLDGFARPLPFAADESAVTLADTASLVGRFDVVNIKLDKCGGLTEGLAIAREARRLGLDVMVGNMMGSSLSMAPSYVVGQLCDIVDLDGPIFLARDREPGVRYAGGMVHCPAEIWGSPVTPAQAGVSP</sequence>
<comment type="cofactor">
    <cofactor evidence="6 7">
        <name>Mg(2+)</name>
        <dbReference type="ChEBI" id="CHEBI:18420"/>
    </cofactor>
    <text evidence="6 7">Binds 1 Mg(2+) ion per subunit.</text>
</comment>